<reference evidence="1 2" key="1">
    <citation type="submission" date="2015-09" db="EMBL/GenBank/DDBJ databases">
        <authorList>
            <person name="Jackson K.R."/>
            <person name="Lunt B.L."/>
            <person name="Fisher J.N.B."/>
            <person name="Gardner A.V."/>
            <person name="Bailey M.E."/>
            <person name="Deus L.M."/>
            <person name="Earl A.S."/>
            <person name="Gibby P.D."/>
            <person name="Hartmann K.A."/>
            <person name="Liu J.E."/>
            <person name="Manci A.M."/>
            <person name="Nielsen D.A."/>
            <person name="Solomon M.B."/>
            <person name="Breakwell D.P."/>
            <person name="Burnett S.H."/>
            <person name="Grose J.H."/>
        </authorList>
    </citation>
    <scope>NUCLEOTIDE SEQUENCE [LARGE SCALE GENOMIC DNA]</scope>
    <source>
        <strain evidence="1 2">CECT 7799</strain>
    </source>
</reference>
<sequence length="253" mass="26798">MTDARLRSDQILEPLDREAELDRLAEKLRDASGVGLQLLNMVGTQAENLIDMLPQTVRGGLERATAAALEQSFRAAAASRGRVADTSDWLTRAITLGTGAAGGFGGLASALAELPVTTTIILRAIQGIADEHGFDPAKPEVRAACLKVFAAAGPLDDDDGSDLSFITLRLSVTGPALSGMIAKIAPRLAVPLGQKLAAQAVPVLGLAAGAATNYVFTSYYQEMARVQFGLMRLAEQEDEPLEHLVHDLKKRLL</sequence>
<dbReference type="STRING" id="313367.JSE7799_01879"/>
<keyword evidence="2" id="KW-1185">Reference proteome</keyword>
<dbReference type="EMBL" id="CYPR01000113">
    <property type="protein sequence ID" value="CUH39158.1"/>
    <property type="molecule type" value="Genomic_DNA"/>
</dbReference>
<accession>A0A0M7BAS1</accession>
<dbReference type="OrthoDB" id="7569638at2"/>
<dbReference type="Pfam" id="PF12787">
    <property type="entry name" value="EcsC"/>
    <property type="match status" value="1"/>
</dbReference>
<gene>
    <name evidence="1" type="ORF">JSE7799_01879</name>
</gene>
<dbReference type="AlphaFoldDB" id="A0A0M7BAS1"/>
<evidence type="ECO:0000313" key="1">
    <source>
        <dbReference type="EMBL" id="CUH39158.1"/>
    </source>
</evidence>
<dbReference type="InterPro" id="IPR024787">
    <property type="entry name" value="EcsC"/>
</dbReference>
<dbReference type="PANTHER" id="PTHR41260:SF1">
    <property type="entry name" value="PROTEIN ECSC"/>
    <property type="match status" value="1"/>
</dbReference>
<proteinExistence type="predicted"/>
<protein>
    <submittedName>
        <fullName evidence="1">EcsC protein family protein</fullName>
    </submittedName>
</protein>
<dbReference type="RefSeq" id="WP_055663389.1">
    <property type="nucleotide sequence ID" value="NZ_CYPR01000113.1"/>
</dbReference>
<name>A0A0M7BAS1_9RHOB</name>
<dbReference type="Proteomes" id="UP000049455">
    <property type="component" value="Unassembled WGS sequence"/>
</dbReference>
<organism evidence="1 2">
    <name type="scientific">Jannaschia seosinensis</name>
    <dbReference type="NCBI Taxonomy" id="313367"/>
    <lineage>
        <taxon>Bacteria</taxon>
        <taxon>Pseudomonadati</taxon>
        <taxon>Pseudomonadota</taxon>
        <taxon>Alphaproteobacteria</taxon>
        <taxon>Rhodobacterales</taxon>
        <taxon>Roseobacteraceae</taxon>
        <taxon>Jannaschia</taxon>
    </lineage>
</organism>
<dbReference type="PANTHER" id="PTHR41260">
    <property type="entry name" value="PROTEIN ECSC"/>
    <property type="match status" value="1"/>
</dbReference>
<evidence type="ECO:0000313" key="2">
    <source>
        <dbReference type="Proteomes" id="UP000049455"/>
    </source>
</evidence>